<protein>
    <submittedName>
        <fullName evidence="2">Uncharacterized protein</fullName>
    </submittedName>
</protein>
<dbReference type="Proteomes" id="UP000664991">
    <property type="component" value="Unassembled WGS sequence"/>
</dbReference>
<evidence type="ECO:0000256" key="1">
    <source>
        <dbReference type="SAM" id="MobiDB-lite"/>
    </source>
</evidence>
<feature type="compositionally biased region" description="Low complexity" evidence="1">
    <location>
        <begin position="79"/>
        <end position="93"/>
    </location>
</feature>
<feature type="region of interest" description="Disordered" evidence="1">
    <location>
        <begin position="1"/>
        <end position="100"/>
    </location>
</feature>
<proteinExistence type="predicted"/>
<accession>A0A835ZYR8</accession>
<gene>
    <name evidence="2" type="ORF">JEQ12_010589</name>
</gene>
<organism evidence="2 3">
    <name type="scientific">Ovis aries</name>
    <name type="common">Sheep</name>
    <dbReference type="NCBI Taxonomy" id="9940"/>
    <lineage>
        <taxon>Eukaryota</taxon>
        <taxon>Metazoa</taxon>
        <taxon>Chordata</taxon>
        <taxon>Craniata</taxon>
        <taxon>Vertebrata</taxon>
        <taxon>Euteleostomi</taxon>
        <taxon>Mammalia</taxon>
        <taxon>Eutheria</taxon>
        <taxon>Laurasiatheria</taxon>
        <taxon>Artiodactyla</taxon>
        <taxon>Ruminantia</taxon>
        <taxon>Pecora</taxon>
        <taxon>Bovidae</taxon>
        <taxon>Caprinae</taxon>
        <taxon>Ovis</taxon>
    </lineage>
</organism>
<dbReference type="AlphaFoldDB" id="A0A835ZYR8"/>
<sequence length="100" mass="10141">MVLQARNKHREAAPKPPQPHRASQSTACGVPPDVGAGEPGPEPRGPPSPRGKGAACKGSQRPSPPRHPPGAASGGGAWRGLARGLGLRRSGAAEPDPTLR</sequence>
<dbReference type="EMBL" id="JAEMGP010000020">
    <property type="protein sequence ID" value="KAG5197135.1"/>
    <property type="molecule type" value="Genomic_DNA"/>
</dbReference>
<evidence type="ECO:0000313" key="3">
    <source>
        <dbReference type="Proteomes" id="UP000664991"/>
    </source>
</evidence>
<comment type="caution">
    <text evidence="2">The sequence shown here is derived from an EMBL/GenBank/DDBJ whole genome shotgun (WGS) entry which is preliminary data.</text>
</comment>
<evidence type="ECO:0000313" key="2">
    <source>
        <dbReference type="EMBL" id="KAG5197135.1"/>
    </source>
</evidence>
<name>A0A835ZYR8_SHEEP</name>
<reference evidence="2 3" key="1">
    <citation type="submission" date="2020-12" db="EMBL/GenBank/DDBJ databases">
        <title>De novo assembly of Tibetan sheep genome.</title>
        <authorList>
            <person name="Li X."/>
        </authorList>
    </citation>
    <scope>NUCLEOTIDE SEQUENCE [LARGE SCALE GENOMIC DNA]</scope>
    <source>
        <tissue evidence="2">Heart</tissue>
    </source>
</reference>
<feature type="compositionally biased region" description="Pro residues" evidence="1">
    <location>
        <begin position="40"/>
        <end position="49"/>
    </location>
</feature>